<keyword evidence="2" id="KW-1185">Reference proteome</keyword>
<dbReference type="InParanoid" id="A0A0C3DII0"/>
<evidence type="ECO:0000313" key="1">
    <source>
        <dbReference type="EMBL" id="KIN01818.1"/>
    </source>
</evidence>
<dbReference type="OrthoDB" id="412402at2759"/>
<dbReference type="Proteomes" id="UP000054321">
    <property type="component" value="Unassembled WGS sequence"/>
</dbReference>
<reference evidence="1 2" key="1">
    <citation type="submission" date="2014-04" db="EMBL/GenBank/DDBJ databases">
        <authorList>
            <consortium name="DOE Joint Genome Institute"/>
            <person name="Kuo A."/>
            <person name="Martino E."/>
            <person name="Perotto S."/>
            <person name="Kohler A."/>
            <person name="Nagy L.G."/>
            <person name="Floudas D."/>
            <person name="Copeland A."/>
            <person name="Barry K.W."/>
            <person name="Cichocki N."/>
            <person name="Veneault-Fourrey C."/>
            <person name="LaButti K."/>
            <person name="Lindquist E.A."/>
            <person name="Lipzen A."/>
            <person name="Lundell T."/>
            <person name="Morin E."/>
            <person name="Murat C."/>
            <person name="Sun H."/>
            <person name="Tunlid A."/>
            <person name="Henrissat B."/>
            <person name="Grigoriev I.V."/>
            <person name="Hibbett D.S."/>
            <person name="Martin F."/>
            <person name="Nordberg H.P."/>
            <person name="Cantor M.N."/>
            <person name="Hua S.X."/>
        </authorList>
    </citation>
    <scope>NUCLEOTIDE SEQUENCE [LARGE SCALE GENOMIC DNA]</scope>
    <source>
        <strain evidence="1 2">Zn</strain>
    </source>
</reference>
<dbReference type="HOGENOM" id="CLU_045425_1_0_1"/>
<evidence type="ECO:0000313" key="2">
    <source>
        <dbReference type="Proteomes" id="UP000054321"/>
    </source>
</evidence>
<name>A0A0C3DII0_OIDMZ</name>
<dbReference type="InterPro" id="IPR022025">
    <property type="entry name" value="Amidoligase_2"/>
</dbReference>
<sequence>MTTLLTFGVEFEMAVVDGFESGREFHTDTRIINFSKLPSDEKGIISEMEGKSYWGLSGPRGYEEPYVRVARHMAATLRAAGFESSVNKDGSKSWDFTSDLSIEDPPENEASRVRYTWVGIELRSPPMYFTPESLQAVTDVLKLLKRTYCINTNGSTGLHVHVGDGQKGWHFHTLRKLFAFLWAFEYQLNTLFPPSRVDGEYTKTMRSSALYVREFRRDKSRRPTPMEGLIALLKCNSWSRLHRYFMPGTIRVNPDAMDRNGSVNPKPTVEWRHHEGTMDEMQTCMWIKTTVGMMEFLGNVEPKLFSDLLSVVEFERWEKLGDRRDAQREKEMGPILAEGEFTVIDLLRTVGLYEPAKYYKERGLYKMVKRSHRGHDPVSYSWFYSLRDSKSDSSLADNPGNGSSLCASTSLERVGIVDEGRPDDIDDGAVDKFLARGLDAQDAGS</sequence>
<organism evidence="1 2">
    <name type="scientific">Oidiodendron maius (strain Zn)</name>
    <dbReference type="NCBI Taxonomy" id="913774"/>
    <lineage>
        <taxon>Eukaryota</taxon>
        <taxon>Fungi</taxon>
        <taxon>Dikarya</taxon>
        <taxon>Ascomycota</taxon>
        <taxon>Pezizomycotina</taxon>
        <taxon>Leotiomycetes</taxon>
        <taxon>Leotiomycetes incertae sedis</taxon>
        <taxon>Myxotrichaceae</taxon>
        <taxon>Oidiodendron</taxon>
    </lineage>
</organism>
<dbReference type="PANTHER" id="PTHR36847:SF1">
    <property type="entry name" value="AMIDOLIGASE ENZYME"/>
    <property type="match status" value="1"/>
</dbReference>
<accession>A0A0C3DII0</accession>
<evidence type="ECO:0008006" key="3">
    <source>
        <dbReference type="Google" id="ProtNLM"/>
    </source>
</evidence>
<dbReference type="PANTHER" id="PTHR36847">
    <property type="entry name" value="AMIDOLIGASE ENZYME"/>
    <property type="match status" value="1"/>
</dbReference>
<gene>
    <name evidence="1" type="ORF">OIDMADRAFT_53335</name>
</gene>
<proteinExistence type="predicted"/>
<dbReference type="AlphaFoldDB" id="A0A0C3DII0"/>
<reference evidence="2" key="2">
    <citation type="submission" date="2015-01" db="EMBL/GenBank/DDBJ databases">
        <title>Evolutionary Origins and Diversification of the Mycorrhizal Mutualists.</title>
        <authorList>
            <consortium name="DOE Joint Genome Institute"/>
            <consortium name="Mycorrhizal Genomics Consortium"/>
            <person name="Kohler A."/>
            <person name="Kuo A."/>
            <person name="Nagy L.G."/>
            <person name="Floudas D."/>
            <person name="Copeland A."/>
            <person name="Barry K.W."/>
            <person name="Cichocki N."/>
            <person name="Veneault-Fourrey C."/>
            <person name="LaButti K."/>
            <person name="Lindquist E.A."/>
            <person name="Lipzen A."/>
            <person name="Lundell T."/>
            <person name="Morin E."/>
            <person name="Murat C."/>
            <person name="Riley R."/>
            <person name="Ohm R."/>
            <person name="Sun H."/>
            <person name="Tunlid A."/>
            <person name="Henrissat B."/>
            <person name="Grigoriev I.V."/>
            <person name="Hibbett D.S."/>
            <person name="Martin F."/>
        </authorList>
    </citation>
    <scope>NUCLEOTIDE SEQUENCE [LARGE SCALE GENOMIC DNA]</scope>
    <source>
        <strain evidence="2">Zn</strain>
    </source>
</reference>
<protein>
    <recommendedName>
        <fullName evidence="3">Amidoligase enzyme</fullName>
    </recommendedName>
</protein>
<dbReference type="Pfam" id="PF12224">
    <property type="entry name" value="Amidoligase_2"/>
    <property type="match status" value="1"/>
</dbReference>
<dbReference type="EMBL" id="KN832875">
    <property type="protein sequence ID" value="KIN01818.1"/>
    <property type="molecule type" value="Genomic_DNA"/>
</dbReference>